<sequence>MAEKAPSSSSSSTTTSLASSATGQPINVIGIFREAIKTPARNGKLMLQIMLLVVSHCTLLALLHHLFATPLMEKVEDNYNKPTVHWEDLRALLGIEVPFLVGFWVVSMFGITITIYAAAMTYARRSVCLKDLLSCIQWKKPIITSLYVSFIPVVYAILVIGLIKSINLITREDAGQAWRGATAVMAALLYIYLTSVSTLGLVVSVMDDECYGAKALEKAVKLSSGRKLQGFFLMLILELLSIPIYILFYVASTDDDDEIGAVTLFGFGFLATVLFCLVNMLSYVVFAVFYSECKKNSGEGIEMGIGPGYSLVPTKLQEKAEA</sequence>
<dbReference type="PANTHER" id="PTHR33133:SF27">
    <property type="entry name" value="G-PROTEIN COUPLED RECEPTORS FAMILY 1 PROFILE DOMAIN-CONTAINING PROTEIN"/>
    <property type="match status" value="1"/>
</dbReference>
<evidence type="ECO:0000256" key="1">
    <source>
        <dbReference type="SAM" id="Phobius"/>
    </source>
</evidence>
<keyword evidence="3" id="KW-1185">Reference proteome</keyword>
<keyword evidence="1" id="KW-1133">Transmembrane helix</keyword>
<accession>A0ABY9CLX6</accession>
<evidence type="ECO:0000313" key="2">
    <source>
        <dbReference type="EMBL" id="WJZ95529.1"/>
    </source>
</evidence>
<protein>
    <recommendedName>
        <fullName evidence="4">G-protein coupled receptors family 1 profile domain-containing protein</fullName>
    </recommendedName>
</protein>
<name>A0ABY9CLX6_VITVI</name>
<proteinExistence type="predicted"/>
<dbReference type="PANTHER" id="PTHR33133">
    <property type="entry name" value="OS08G0107100 PROTEIN-RELATED"/>
    <property type="match status" value="1"/>
</dbReference>
<evidence type="ECO:0000313" key="3">
    <source>
        <dbReference type="Proteomes" id="UP001227230"/>
    </source>
</evidence>
<feature type="transmembrane region" description="Helical" evidence="1">
    <location>
        <begin position="144"/>
        <end position="163"/>
    </location>
</feature>
<feature type="transmembrane region" description="Helical" evidence="1">
    <location>
        <begin position="45"/>
        <end position="67"/>
    </location>
</feature>
<feature type="transmembrane region" description="Helical" evidence="1">
    <location>
        <begin position="99"/>
        <end position="123"/>
    </location>
</feature>
<feature type="transmembrane region" description="Helical" evidence="1">
    <location>
        <begin position="183"/>
        <end position="206"/>
    </location>
</feature>
<dbReference type="EMBL" id="CP126656">
    <property type="protein sequence ID" value="WJZ95529.1"/>
    <property type="molecule type" value="Genomic_DNA"/>
</dbReference>
<keyword evidence="1" id="KW-0812">Transmembrane</keyword>
<organism evidence="2 3">
    <name type="scientific">Vitis vinifera</name>
    <name type="common">Grape</name>
    <dbReference type="NCBI Taxonomy" id="29760"/>
    <lineage>
        <taxon>Eukaryota</taxon>
        <taxon>Viridiplantae</taxon>
        <taxon>Streptophyta</taxon>
        <taxon>Embryophyta</taxon>
        <taxon>Tracheophyta</taxon>
        <taxon>Spermatophyta</taxon>
        <taxon>Magnoliopsida</taxon>
        <taxon>eudicotyledons</taxon>
        <taxon>Gunneridae</taxon>
        <taxon>Pentapetalae</taxon>
        <taxon>rosids</taxon>
        <taxon>Vitales</taxon>
        <taxon>Vitaceae</taxon>
        <taxon>Viteae</taxon>
        <taxon>Vitis</taxon>
    </lineage>
</organism>
<dbReference type="Proteomes" id="UP001227230">
    <property type="component" value="Chromosome 9"/>
</dbReference>
<evidence type="ECO:0008006" key="4">
    <source>
        <dbReference type="Google" id="ProtNLM"/>
    </source>
</evidence>
<feature type="transmembrane region" description="Helical" evidence="1">
    <location>
        <begin position="264"/>
        <end position="290"/>
    </location>
</feature>
<reference evidence="2 3" key="1">
    <citation type="journal article" date="2023" name="Hortic Res">
        <title>The complete reference genome for grapevine (Vitis vinifera L.) genetics and breeding.</title>
        <authorList>
            <person name="Shi X."/>
            <person name="Cao S."/>
            <person name="Wang X."/>
            <person name="Huang S."/>
            <person name="Wang Y."/>
            <person name="Liu Z."/>
            <person name="Liu W."/>
            <person name="Leng X."/>
            <person name="Peng Y."/>
            <person name="Wang N."/>
            <person name="Wang Y."/>
            <person name="Ma Z."/>
            <person name="Xu X."/>
            <person name="Zhang F."/>
            <person name="Xue H."/>
            <person name="Zhong H."/>
            <person name="Wang Y."/>
            <person name="Zhang K."/>
            <person name="Velt A."/>
            <person name="Avia K."/>
            <person name="Holtgrawe D."/>
            <person name="Grimplet J."/>
            <person name="Matus J.T."/>
            <person name="Ware D."/>
            <person name="Wu X."/>
            <person name="Wang H."/>
            <person name="Liu C."/>
            <person name="Fang Y."/>
            <person name="Rustenholz C."/>
            <person name="Cheng Z."/>
            <person name="Xiao H."/>
            <person name="Zhou Y."/>
        </authorList>
    </citation>
    <scope>NUCLEOTIDE SEQUENCE [LARGE SCALE GENOMIC DNA]</scope>
    <source>
        <strain evidence="3">cv. Pinot noir / PN40024</strain>
        <tissue evidence="2">Leaf</tissue>
    </source>
</reference>
<feature type="transmembrane region" description="Helical" evidence="1">
    <location>
        <begin position="231"/>
        <end position="252"/>
    </location>
</feature>
<keyword evidence="1" id="KW-0472">Membrane</keyword>
<gene>
    <name evidence="2" type="ORF">VitviT2T_014296</name>
</gene>